<accession>A0ACC1KP71</accession>
<evidence type="ECO:0000313" key="2">
    <source>
        <dbReference type="Proteomes" id="UP001140066"/>
    </source>
</evidence>
<name>A0ACC1KP71_9FUNG</name>
<evidence type="ECO:0000313" key="1">
    <source>
        <dbReference type="EMBL" id="KAJ2792366.1"/>
    </source>
</evidence>
<reference evidence="1" key="1">
    <citation type="submission" date="2022-07" db="EMBL/GenBank/DDBJ databases">
        <title>Phylogenomic reconstructions and comparative analyses of Kickxellomycotina fungi.</title>
        <authorList>
            <person name="Reynolds N.K."/>
            <person name="Stajich J.E."/>
            <person name="Barry K."/>
            <person name="Grigoriev I.V."/>
            <person name="Crous P."/>
            <person name="Smith M.E."/>
        </authorList>
    </citation>
    <scope>NUCLEOTIDE SEQUENCE</scope>
    <source>
        <strain evidence="1">BCRC 34191</strain>
    </source>
</reference>
<dbReference type="EMBL" id="JANBUK010000032">
    <property type="protein sequence ID" value="KAJ2792366.1"/>
    <property type="molecule type" value="Genomic_DNA"/>
</dbReference>
<protein>
    <submittedName>
        <fullName evidence="1">Uncharacterized protein</fullName>
    </submittedName>
</protein>
<comment type="caution">
    <text evidence="1">The sequence shown here is derived from an EMBL/GenBank/DDBJ whole genome shotgun (WGS) entry which is preliminary data.</text>
</comment>
<proteinExistence type="predicted"/>
<organism evidence="1 2">
    <name type="scientific">Coemansia linderi</name>
    <dbReference type="NCBI Taxonomy" id="2663919"/>
    <lineage>
        <taxon>Eukaryota</taxon>
        <taxon>Fungi</taxon>
        <taxon>Fungi incertae sedis</taxon>
        <taxon>Zoopagomycota</taxon>
        <taxon>Kickxellomycotina</taxon>
        <taxon>Kickxellomycetes</taxon>
        <taxon>Kickxellales</taxon>
        <taxon>Kickxellaceae</taxon>
        <taxon>Coemansia</taxon>
    </lineage>
</organism>
<gene>
    <name evidence="1" type="ORF">GGI18_000447</name>
</gene>
<keyword evidence="2" id="KW-1185">Reference proteome</keyword>
<dbReference type="Proteomes" id="UP001140066">
    <property type="component" value="Unassembled WGS sequence"/>
</dbReference>
<sequence length="237" mass="26621">MDLHRSTFETLPMLIVHRVVEYIVGGYKNSAAFNVDELNKNKGALVPLLSVSECWRTAALELFCDTCVLTLNCSRRAVTMKVPALPADSLYPRSCKARWVKRVVIFGRQFYSADDIIKVLAALPSLVHLSCGIRELQAEILAIPVSERPSGLRQKYYPLSKNFRTLSVAYPKDGVSTEDVAYAAMLIAVLCPNFAQVNLPTEQRRNFGCEIERVSVDSAFKPYADAVRRLIYLEKDQ</sequence>